<feature type="non-terminal residue" evidence="2">
    <location>
        <position position="330"/>
    </location>
</feature>
<proteinExistence type="predicted"/>
<dbReference type="GO" id="GO:0005643">
    <property type="term" value="C:nuclear pore"/>
    <property type="evidence" value="ECO:0007669"/>
    <property type="project" value="InterPro"/>
</dbReference>
<dbReference type="Gene3D" id="1.25.40.510">
    <property type="entry name" value="GLE1-like"/>
    <property type="match status" value="1"/>
</dbReference>
<evidence type="ECO:0000313" key="3">
    <source>
        <dbReference type="Proteomes" id="UP000188320"/>
    </source>
</evidence>
<comment type="caution">
    <text evidence="2">The sequence shown here is derived from an EMBL/GenBank/DDBJ whole genome shotgun (WGS) entry which is preliminary data.</text>
</comment>
<dbReference type="OrthoDB" id="420884at2759"/>
<feature type="compositionally biased region" description="Low complexity" evidence="1">
    <location>
        <begin position="236"/>
        <end position="252"/>
    </location>
</feature>
<evidence type="ECO:0000256" key="1">
    <source>
        <dbReference type="SAM" id="MobiDB-lite"/>
    </source>
</evidence>
<gene>
    <name evidence="2" type="ORF">AX774_g2456</name>
</gene>
<keyword evidence="3" id="KW-1185">Reference proteome</keyword>
<feature type="region of interest" description="Disordered" evidence="1">
    <location>
        <begin position="228"/>
        <end position="261"/>
    </location>
</feature>
<organism evidence="2 3">
    <name type="scientific">Zancudomyces culisetae</name>
    <name type="common">Gut fungus</name>
    <name type="synonym">Smittium culisetae</name>
    <dbReference type="NCBI Taxonomy" id="1213189"/>
    <lineage>
        <taxon>Eukaryota</taxon>
        <taxon>Fungi</taxon>
        <taxon>Fungi incertae sedis</taxon>
        <taxon>Zoopagomycota</taxon>
        <taxon>Kickxellomycotina</taxon>
        <taxon>Harpellomycetes</taxon>
        <taxon>Harpellales</taxon>
        <taxon>Legeriomycetaceae</taxon>
        <taxon>Zancudomyces</taxon>
    </lineage>
</organism>
<dbReference type="Proteomes" id="UP000188320">
    <property type="component" value="Unassembled WGS sequence"/>
</dbReference>
<protein>
    <submittedName>
        <fullName evidence="2">Uncharacterized protein</fullName>
    </submittedName>
</protein>
<dbReference type="AlphaFoldDB" id="A0A1R1PSZ3"/>
<evidence type="ECO:0000313" key="2">
    <source>
        <dbReference type="EMBL" id="OMH84023.1"/>
    </source>
</evidence>
<name>A0A1R1PSZ3_ZANCU</name>
<dbReference type="EMBL" id="LSSK01000266">
    <property type="protein sequence ID" value="OMH84023.1"/>
    <property type="molecule type" value="Genomic_DNA"/>
</dbReference>
<dbReference type="Pfam" id="PF07817">
    <property type="entry name" value="GLE1"/>
    <property type="match status" value="1"/>
</dbReference>
<sequence length="330" mass="37640">MSLEQPQLTRGRRGYGLFAELIKDWDNQPENAEYNHDTSKEYDNVFDNLSQLNIWPDKIHHDKRKSTIGAKNAKGLNEEKRFFEVTGSASEYIPDGKSSVSHNVNARGHLKKILLVEQEAERGVQEKNQQLAKETGRIMSGIEKLNGIRKSLEADAQNPKNMGVMVDQDVEQALKRVEQIKKEYEMKKQEEERLKREIEINKQKKLDEQRKAAEQRIAERLQKEKQEVAEKLKEGSAQSTSQLQSQSQVQPSVKTTQESVAPQASAPGLMNDVIVKTIEKYKAMYLDLKNNIQVKVTSDAFVKKYVFGHKKTITMKIGQLTNSKSQIASV</sequence>
<dbReference type="InterPro" id="IPR012476">
    <property type="entry name" value="GLE1"/>
</dbReference>
<accession>A0A1R1PSZ3</accession>
<dbReference type="GO" id="GO:0016973">
    <property type="term" value="P:poly(A)+ mRNA export from nucleus"/>
    <property type="evidence" value="ECO:0007669"/>
    <property type="project" value="InterPro"/>
</dbReference>
<dbReference type="InterPro" id="IPR038506">
    <property type="entry name" value="GLE1-like_sf"/>
</dbReference>
<reference evidence="3" key="1">
    <citation type="submission" date="2017-01" db="EMBL/GenBank/DDBJ databases">
        <authorList>
            <person name="Wang Y."/>
            <person name="White M."/>
            <person name="Kvist S."/>
            <person name="Moncalvo J.-M."/>
        </authorList>
    </citation>
    <scope>NUCLEOTIDE SEQUENCE [LARGE SCALE GENOMIC DNA]</scope>
    <source>
        <strain evidence="3">COL-18-3</strain>
    </source>
</reference>